<dbReference type="VEuPathDB" id="FungiDB:SCODWIG_04003"/>
<comment type="similarity">
    <text evidence="1">Belongs to the inositol phosphokinase (IPK) family.</text>
</comment>
<dbReference type="GO" id="GO:0000824">
    <property type="term" value="F:inositol-1,4,5,6-tetrakisphosphate 3-kinase activity"/>
    <property type="evidence" value="ECO:0007669"/>
    <property type="project" value="TreeGrafter"/>
</dbReference>
<evidence type="ECO:0000313" key="3">
    <source>
        <dbReference type="EMBL" id="SSD62240.1"/>
    </source>
</evidence>
<keyword evidence="1" id="KW-0808">Transferase</keyword>
<evidence type="ECO:0000256" key="2">
    <source>
        <dbReference type="SAM" id="MobiDB-lite"/>
    </source>
</evidence>
<protein>
    <recommendedName>
        <fullName evidence="1">Kinase</fullName>
        <ecNumber evidence="1">2.7.-.-</ecNumber>
    </recommendedName>
</protein>
<feature type="compositionally biased region" description="Polar residues" evidence="2">
    <location>
        <begin position="52"/>
        <end position="73"/>
    </location>
</feature>
<dbReference type="GO" id="GO:0046854">
    <property type="term" value="P:phosphatidylinositol phosphate biosynthetic process"/>
    <property type="evidence" value="ECO:0007669"/>
    <property type="project" value="TreeGrafter"/>
</dbReference>
<dbReference type="EMBL" id="UFAJ01001322">
    <property type="protein sequence ID" value="SSD62240.1"/>
    <property type="molecule type" value="Genomic_DNA"/>
</dbReference>
<dbReference type="AlphaFoldDB" id="A0A376BDM4"/>
<dbReference type="InterPro" id="IPR005522">
    <property type="entry name" value="IPK"/>
</dbReference>
<proteinExistence type="inferred from homology"/>
<organism evidence="3 4">
    <name type="scientific">Saccharomycodes ludwigii</name>
    <dbReference type="NCBI Taxonomy" id="36035"/>
    <lineage>
        <taxon>Eukaryota</taxon>
        <taxon>Fungi</taxon>
        <taxon>Dikarya</taxon>
        <taxon>Ascomycota</taxon>
        <taxon>Saccharomycotina</taxon>
        <taxon>Saccharomycetes</taxon>
        <taxon>Saccharomycodales</taxon>
        <taxon>Saccharomycodaceae</taxon>
        <taxon>Saccharomycodes</taxon>
    </lineage>
</organism>
<dbReference type="SUPFAM" id="SSF56104">
    <property type="entry name" value="SAICAR synthase-like"/>
    <property type="match status" value="1"/>
</dbReference>
<dbReference type="GO" id="GO:0005634">
    <property type="term" value="C:nucleus"/>
    <property type="evidence" value="ECO:0007669"/>
    <property type="project" value="TreeGrafter"/>
</dbReference>
<dbReference type="Proteomes" id="UP000262825">
    <property type="component" value="Unassembled WGS sequence"/>
</dbReference>
<sequence>MLFDSSPELLNIDENAIVDEEEEKEEDEKQENITEDINNSNIGSATAPHTLETIQQSSSSTLIKTVSKGNQNQEKGRKKENPEEEDQDQEYPLAVELEPFNNKVGGHTAIFRFSKMAVCKALVNRENRWYENIELNHEDLLQFMPKYIGVLNVRQHYNSHEDMMKAMAKKKHKNKKQPHHSSSATSSEKNMTSVVIPVSRVVQILFQPLPTVHQTLEA</sequence>
<dbReference type="PANTHER" id="PTHR12400">
    <property type="entry name" value="INOSITOL POLYPHOSPHATE KINASE"/>
    <property type="match status" value="1"/>
</dbReference>
<dbReference type="EC" id="2.7.-.-" evidence="1"/>
<feature type="compositionally biased region" description="Basic residues" evidence="2">
    <location>
        <begin position="169"/>
        <end position="179"/>
    </location>
</feature>
<dbReference type="GO" id="GO:0032958">
    <property type="term" value="P:inositol phosphate biosynthetic process"/>
    <property type="evidence" value="ECO:0007669"/>
    <property type="project" value="InterPro"/>
</dbReference>
<keyword evidence="1" id="KW-0418">Kinase</keyword>
<feature type="compositionally biased region" description="Polar residues" evidence="2">
    <location>
        <begin position="180"/>
        <end position="191"/>
    </location>
</feature>
<evidence type="ECO:0000313" key="4">
    <source>
        <dbReference type="Proteomes" id="UP000262825"/>
    </source>
</evidence>
<keyword evidence="4" id="KW-1185">Reference proteome</keyword>
<dbReference type="PANTHER" id="PTHR12400:SF21">
    <property type="entry name" value="KINASE"/>
    <property type="match status" value="1"/>
</dbReference>
<gene>
    <name evidence="3" type="ORF">SCODWIG_04003</name>
</gene>
<reference evidence="4" key="1">
    <citation type="submission" date="2018-06" db="EMBL/GenBank/DDBJ databases">
        <authorList>
            <person name="Guldener U."/>
        </authorList>
    </citation>
    <scope>NUCLEOTIDE SEQUENCE [LARGE SCALE GENOMIC DNA]</scope>
    <source>
        <strain evidence="4">UTAD17</strain>
    </source>
</reference>
<dbReference type="GO" id="GO:0008440">
    <property type="term" value="F:inositol-1,4,5-trisphosphate 3-kinase activity"/>
    <property type="evidence" value="ECO:0007669"/>
    <property type="project" value="TreeGrafter"/>
</dbReference>
<dbReference type="GO" id="GO:0005737">
    <property type="term" value="C:cytoplasm"/>
    <property type="evidence" value="ECO:0007669"/>
    <property type="project" value="TreeGrafter"/>
</dbReference>
<feature type="region of interest" description="Disordered" evidence="2">
    <location>
        <begin position="1"/>
        <end position="89"/>
    </location>
</feature>
<evidence type="ECO:0000256" key="1">
    <source>
        <dbReference type="RuleBase" id="RU363090"/>
    </source>
</evidence>
<name>A0A376BDM4_9ASCO</name>
<accession>A0A376BDM4</accession>
<feature type="compositionally biased region" description="Acidic residues" evidence="2">
    <location>
        <begin position="16"/>
        <end position="29"/>
    </location>
</feature>
<feature type="region of interest" description="Disordered" evidence="2">
    <location>
        <begin position="169"/>
        <end position="191"/>
    </location>
</feature>